<keyword evidence="5" id="KW-1185">Reference proteome</keyword>
<organism evidence="4 5">
    <name type="scientific">Trichoplax adhaerens</name>
    <name type="common">Trichoplax reptans</name>
    <dbReference type="NCBI Taxonomy" id="10228"/>
    <lineage>
        <taxon>Eukaryota</taxon>
        <taxon>Metazoa</taxon>
        <taxon>Placozoa</taxon>
        <taxon>Uniplacotomia</taxon>
        <taxon>Trichoplacea</taxon>
        <taxon>Trichoplacidae</taxon>
        <taxon>Trichoplax</taxon>
    </lineage>
</organism>
<dbReference type="FunCoup" id="B3S0Q2">
    <property type="interactions" value="1899"/>
</dbReference>
<dbReference type="Pfam" id="PF20408">
    <property type="entry name" value="Abhydrolase_11"/>
    <property type="match status" value="1"/>
</dbReference>
<dbReference type="PhylomeDB" id="B3S0Q2"/>
<accession>B3S0Q2</accession>
<proteinExistence type="predicted"/>
<evidence type="ECO:0000313" key="5">
    <source>
        <dbReference type="Proteomes" id="UP000009022"/>
    </source>
</evidence>
<dbReference type="CTD" id="6754423"/>
<dbReference type="GO" id="GO:0032484">
    <property type="term" value="P:Ral protein signal transduction"/>
    <property type="evidence" value="ECO:0000318"/>
    <property type="project" value="GO_Central"/>
</dbReference>
<dbReference type="SUPFAM" id="SSF111347">
    <property type="entry name" value="Rap/Ran-GAP"/>
    <property type="match status" value="2"/>
</dbReference>
<dbReference type="OMA" id="CWEECCV"/>
<dbReference type="RefSeq" id="XP_002113210.1">
    <property type="nucleotide sequence ID" value="XM_002113174.1"/>
</dbReference>
<feature type="domain" description="Ral GTPase-activating protein subunit alpha/beta N-terminal" evidence="3">
    <location>
        <begin position="140"/>
        <end position="252"/>
    </location>
</feature>
<protein>
    <submittedName>
        <fullName evidence="4">Uncharacterized protein</fullName>
    </submittedName>
</protein>
<name>B3S0Q2_TRIAD</name>
<evidence type="ECO:0000313" key="4">
    <source>
        <dbReference type="EMBL" id="EDV23684.1"/>
    </source>
</evidence>
<dbReference type="OrthoDB" id="10009983at2759"/>
<sequence length="1736" mass="196310">MYNGWVSDSQEIINDTSYLSVLHTFPLKVSKDVTNVLVTQFNKDLCGNVECKILTTSRQVDWAMEVICYGLALPVTEKDSLLSCVSIYSVWLSALVKPKLSIPKPVLREPEVYARKIFQHLRNLFAPRPDDANDPILVHFQAGLCEKILNDMLIILCEAKKLTRQTWNDSLKYLLWITDCLLAPPLRIGSLGEMLSRNLLSTLFRVWLLACSDSFPEPPLWKALNDMCKRWRHHDVLIKQWNELSLTLTLHLDVLLHGKFSHKRSSNFESDYYTIIRRLSKNESIQSWFRFLHIIGNPVELSSYEIIARTPKLMEEVYKSELPLDFSQVGGLNKLPLIFLIVMQGLSNIVNIFLRCESRSICQLHNFIVMTTPGFPTRINALPSNKDIIRISDPTEGNELPNPGNLTSHSDSLVASFNTNTIVHLLGQWLFEASQIKILAEAKEFEAGKAEACGALCRLFSTERCDKTYRIDYLSRFYNTVKLGLQINEVTKGQTMANIILNSANLFRCDLKGVLILLPHYIQALEKILPYKEPKIEANVPKGELRRSAIHILLSITSFPFHFYDLPIYDSSQGDTNKQMEVTVSSFRLRIVNLMLQALQTETDSINTQMLLGGFLLLTEDTVSHCDRWNNTKFDLNQFAKTQVSDDVNSTGSLNFGGTDSVDSDTASLSTTSSNAPLTSRRSASILAESSLKPRSNTRVESISSIPEPVELVFPKRIIPPEYDHPISLYYLCVLLIGERLGPLWKGDFSVTLMALDVLSNFAHVPITADALSSKTVIDRLCQYIESQIRRPPRYQSRDLHSMIVASFSCLLSWISCHNQLMEDKECLKTVLAVVEQGIAGIVAEEELSHAGQDILKGNKMRKPASGRVREAAESVFFYLLNHLNAFPSPCGPSTTSSLLSEENILDFVNNLQQTKGTKSASEINVNKDDIKYYALHKNTIIGLLEVNFEDDGVPPTVIIIVRNATGKYAWTTQLRHLAFEDSRLAASNLRYISRPSPMDSLGSPDTIQHSYFPSDIERAPKTDCSNSIPPLETVADAKTAPNQARFKKLLFDQAEIEEDYIDKILQTDNDIPYPKDNIEAKQPKPQKYFKAGRMLLTQLGFLNLDILQANPDKFLESDESLKSLVQLNASDDYNRELQILDSLPCRIHEVVYTLYVKSGQKNLGDIVRNMDNMNDLNKDFIKFVHSLGWSMDQNTYPNWRIDVYSKKPFSRQCSLSDERSLYKEEIETSDMTDNAKETSDFKKLSRNSMFYYGDAISEIAIVLVGANIYPKFRAVDMSSVELGHASKKLIEMAPLAEIESLTPLKKRRPVLSRDTSRGKLNRPNATSQVTDHETIIVWLEKFEDYLTYPIEETLRELGIASHQADGTRRGSSSNMNNKGVEWETTIIFVYPLQNGLYRIHLTLTSVSKGGIAGPLIHGMAVSKNVLGKLTRQTIHNIANRQRLEVESASSPFLIRRNKIQEIVKKHQTKDRFPYYYADLQQLLHVLLIPQQQGRMSKLQEKSLAIPHKGKVLDAIITIPPKGFKSGHGVILTHGAGGDMNYEHLKVLAKHLAENGIACLRFTCKPTVMRTRVNAMTSVLDFWKQSTEYPLKKCFLAGRSMGSRVAATLAEELTRAKDQFIVGVICLSYPLHPPNKTTEIRHLQPGVPVLFVNGKRDALCDAKLMEKEVQNLQCQYQLHWIDGADHSVRVKGRKPSDILQELCTTVVDWCHEILSEGDAKPTIRKKAKTVKDYFKK</sequence>
<reference evidence="4 5" key="1">
    <citation type="journal article" date="2008" name="Nature">
        <title>The Trichoplax genome and the nature of placozoans.</title>
        <authorList>
            <person name="Srivastava M."/>
            <person name="Begovic E."/>
            <person name="Chapman J."/>
            <person name="Putnam N.H."/>
            <person name="Hellsten U."/>
            <person name="Kawashima T."/>
            <person name="Kuo A."/>
            <person name="Mitros T."/>
            <person name="Salamov A."/>
            <person name="Carpenter M.L."/>
            <person name="Signorovitch A.Y."/>
            <person name="Moreno M.A."/>
            <person name="Kamm K."/>
            <person name="Grimwood J."/>
            <person name="Schmutz J."/>
            <person name="Shapiro H."/>
            <person name="Grigoriev I.V."/>
            <person name="Buss L.W."/>
            <person name="Schierwater B."/>
            <person name="Dellaporta S.L."/>
            <person name="Rokhsar D.S."/>
        </authorList>
    </citation>
    <scope>NUCLEOTIDE SEQUENCE [LARGE SCALE GENOMIC DNA]</scope>
    <source>
        <strain evidence="4 5">Grell-BS-1999</strain>
    </source>
</reference>
<dbReference type="PANTHER" id="PTHR21344">
    <property type="entry name" value="RAL GTPASE-ACTIVATING PROTEIN SUBUNIT BETA"/>
    <property type="match status" value="1"/>
</dbReference>
<feature type="domain" description="KANL3/Tex30 alpha/beta hydrolase-like" evidence="2">
    <location>
        <begin position="1530"/>
        <end position="1702"/>
    </location>
</feature>
<dbReference type="InterPro" id="IPR039930">
    <property type="entry name" value="RALGAPB"/>
</dbReference>
<gene>
    <name evidence="4" type="ORF">TRIADDRAFT_57133</name>
</gene>
<dbReference type="EMBL" id="DS985246">
    <property type="protein sequence ID" value="EDV23684.1"/>
    <property type="molecule type" value="Genomic_DNA"/>
</dbReference>
<dbReference type="KEGG" id="tad:TRIADDRAFT_57133"/>
<dbReference type="eggNOG" id="KOG3652">
    <property type="taxonomic scope" value="Eukaryota"/>
</dbReference>
<dbReference type="GeneID" id="6754423"/>
<dbReference type="InParanoid" id="B3S0Q2"/>
<dbReference type="PANTHER" id="PTHR21344:SF1">
    <property type="entry name" value="RAL GTPASE-ACTIVATING PROTEIN SUBUNIT BETA"/>
    <property type="match status" value="1"/>
</dbReference>
<dbReference type="InterPro" id="IPR029058">
    <property type="entry name" value="AB_hydrolase_fold"/>
</dbReference>
<dbReference type="GO" id="GO:0005096">
    <property type="term" value="F:GTPase activator activity"/>
    <property type="evidence" value="ECO:0000318"/>
    <property type="project" value="GO_Central"/>
</dbReference>
<dbReference type="FunFam" id="3.40.50.1820:FF:000207">
    <property type="entry name" value="Alpha/beta-Hydrolases superfamily protein"/>
    <property type="match status" value="1"/>
</dbReference>
<evidence type="ECO:0000256" key="1">
    <source>
        <dbReference type="SAM" id="MobiDB-lite"/>
    </source>
</evidence>
<dbReference type="InterPro" id="IPR046859">
    <property type="entry name" value="RGPA/RALGAPB_N"/>
</dbReference>
<feature type="compositionally biased region" description="Low complexity" evidence="1">
    <location>
        <begin position="662"/>
        <end position="680"/>
    </location>
</feature>
<dbReference type="InterPro" id="IPR035974">
    <property type="entry name" value="Rap/Ran-GAP_sf"/>
</dbReference>
<feature type="region of interest" description="Disordered" evidence="1">
    <location>
        <begin position="662"/>
        <end position="682"/>
    </location>
</feature>
<evidence type="ECO:0000259" key="2">
    <source>
        <dbReference type="Pfam" id="PF20408"/>
    </source>
</evidence>
<dbReference type="Pfam" id="PF20412">
    <property type="entry name" value="RALGAPB_N"/>
    <property type="match status" value="1"/>
</dbReference>
<dbReference type="Gene3D" id="3.40.50.1820">
    <property type="entry name" value="alpha/beta hydrolase"/>
    <property type="match status" value="1"/>
</dbReference>
<dbReference type="eggNOG" id="KOG3253">
    <property type="taxonomic scope" value="Eukaryota"/>
</dbReference>
<dbReference type="SUPFAM" id="SSF53474">
    <property type="entry name" value="alpha/beta-Hydrolases"/>
    <property type="match status" value="1"/>
</dbReference>
<dbReference type="HOGENOM" id="CLU_005005_1_0_1"/>
<dbReference type="Proteomes" id="UP000009022">
    <property type="component" value="Unassembled WGS sequence"/>
</dbReference>
<evidence type="ECO:0000259" key="3">
    <source>
        <dbReference type="Pfam" id="PF20412"/>
    </source>
</evidence>
<dbReference type="STRING" id="10228.B3S0Q2"/>
<dbReference type="InterPro" id="IPR046879">
    <property type="entry name" value="KANL3/Tex30_Abhydrolase"/>
</dbReference>
<dbReference type="GO" id="GO:0051056">
    <property type="term" value="P:regulation of small GTPase mediated signal transduction"/>
    <property type="evidence" value="ECO:0007669"/>
    <property type="project" value="InterPro"/>
</dbReference>